<reference evidence="2" key="1">
    <citation type="submission" date="2022-11" db="UniProtKB">
        <authorList>
            <consortium name="WormBaseParasite"/>
        </authorList>
    </citation>
    <scope>IDENTIFICATION</scope>
</reference>
<name>A0A915KBD5_ROMCU</name>
<evidence type="ECO:0000313" key="1">
    <source>
        <dbReference type="Proteomes" id="UP000887565"/>
    </source>
</evidence>
<accession>A0A915KBD5</accession>
<sequence>MSQHLVGKILLPPELSKSAEDDVDNADPKTLVTIEGQTKPIIRHQQKLNTIRRAKKISRTSLKWMDDLIKLCLITDKALNMEAFLDIDSDRAKMPGGDLDVDGDKSVASHGQNRWWKGPGGGRRLMAEVTWWQKWQSGGCDSVAICAGHALVVM</sequence>
<keyword evidence="1" id="KW-1185">Reference proteome</keyword>
<organism evidence="1 2">
    <name type="scientific">Romanomermis culicivorax</name>
    <name type="common">Nematode worm</name>
    <dbReference type="NCBI Taxonomy" id="13658"/>
    <lineage>
        <taxon>Eukaryota</taxon>
        <taxon>Metazoa</taxon>
        <taxon>Ecdysozoa</taxon>
        <taxon>Nematoda</taxon>
        <taxon>Enoplea</taxon>
        <taxon>Dorylaimia</taxon>
        <taxon>Mermithida</taxon>
        <taxon>Mermithoidea</taxon>
        <taxon>Mermithidae</taxon>
        <taxon>Romanomermis</taxon>
    </lineage>
</organism>
<dbReference type="Proteomes" id="UP000887565">
    <property type="component" value="Unplaced"/>
</dbReference>
<dbReference type="WBParaSite" id="nRc.2.0.1.t35229-RA">
    <property type="protein sequence ID" value="nRc.2.0.1.t35229-RA"/>
    <property type="gene ID" value="nRc.2.0.1.g35229"/>
</dbReference>
<dbReference type="AlphaFoldDB" id="A0A915KBD5"/>
<evidence type="ECO:0000313" key="2">
    <source>
        <dbReference type="WBParaSite" id="nRc.2.0.1.t35229-RA"/>
    </source>
</evidence>
<protein>
    <submittedName>
        <fullName evidence="2">Uncharacterized protein</fullName>
    </submittedName>
</protein>
<proteinExistence type="predicted"/>